<evidence type="ECO:0000256" key="3">
    <source>
        <dbReference type="ARBA" id="ARBA00022801"/>
    </source>
</evidence>
<dbReference type="GO" id="GO:0000049">
    <property type="term" value="F:tRNA binding"/>
    <property type="evidence" value="ECO:0007669"/>
    <property type="project" value="UniProtKB-UniRule"/>
</dbReference>
<dbReference type="EMBL" id="CP021255">
    <property type="protein sequence ID" value="AVD71933.1"/>
    <property type="molecule type" value="Genomic_DNA"/>
</dbReference>
<keyword evidence="4 7" id="KW-0694">RNA-binding</keyword>
<comment type="catalytic activity">
    <reaction evidence="7 8">
        <text>an N-acyl-L-alpha-aminoacyl-tRNA + H2O = an N-acyl-L-amino acid + a tRNA + H(+)</text>
        <dbReference type="Rhea" id="RHEA:54448"/>
        <dbReference type="Rhea" id="RHEA-COMP:10123"/>
        <dbReference type="Rhea" id="RHEA-COMP:13883"/>
        <dbReference type="ChEBI" id="CHEBI:15377"/>
        <dbReference type="ChEBI" id="CHEBI:15378"/>
        <dbReference type="ChEBI" id="CHEBI:59874"/>
        <dbReference type="ChEBI" id="CHEBI:78442"/>
        <dbReference type="ChEBI" id="CHEBI:138191"/>
        <dbReference type="EC" id="3.1.1.29"/>
    </reaction>
</comment>
<evidence type="ECO:0000256" key="2">
    <source>
        <dbReference type="ARBA" id="ARBA00022555"/>
    </source>
</evidence>
<evidence type="ECO:0000313" key="11">
    <source>
        <dbReference type="Proteomes" id="UP000239867"/>
    </source>
</evidence>
<dbReference type="NCBIfam" id="TIGR00447">
    <property type="entry name" value="pth"/>
    <property type="match status" value="1"/>
</dbReference>
<comment type="subunit">
    <text evidence="7">Monomer.</text>
</comment>
<feature type="binding site" evidence="7">
    <location>
        <position position="114"/>
    </location>
    <ligand>
        <name>tRNA</name>
        <dbReference type="ChEBI" id="CHEBI:17843"/>
    </ligand>
</feature>
<dbReference type="RefSeq" id="WP_017865817.1">
    <property type="nucleotide sequence ID" value="NZ_CP021255.1"/>
</dbReference>
<feature type="binding site" evidence="7">
    <location>
        <position position="68"/>
    </location>
    <ligand>
        <name>tRNA</name>
        <dbReference type="ChEBI" id="CHEBI:17843"/>
    </ligand>
</feature>
<evidence type="ECO:0000313" key="10">
    <source>
        <dbReference type="EMBL" id="AVD71933.1"/>
    </source>
</evidence>
<comment type="subcellular location">
    <subcellularLocation>
        <location evidence="7">Cytoplasm</location>
    </subcellularLocation>
</comment>
<keyword evidence="3 7" id="KW-0378">Hydrolase</keyword>
<dbReference type="PANTHER" id="PTHR17224">
    <property type="entry name" value="PEPTIDYL-TRNA HYDROLASE"/>
    <property type="match status" value="1"/>
</dbReference>
<dbReference type="FunFam" id="3.40.50.1470:FF:000001">
    <property type="entry name" value="Peptidyl-tRNA hydrolase"/>
    <property type="match status" value="1"/>
</dbReference>
<dbReference type="AlphaFoldDB" id="A0A2L1GQH6"/>
<dbReference type="OrthoDB" id="9800507at2"/>
<dbReference type="Gene3D" id="3.40.50.1470">
    <property type="entry name" value="Peptidyl-tRNA hydrolase"/>
    <property type="match status" value="1"/>
</dbReference>
<dbReference type="Pfam" id="PF01195">
    <property type="entry name" value="Pept_tRNA_hydro"/>
    <property type="match status" value="1"/>
</dbReference>
<comment type="function">
    <text evidence="7">Catalyzes the release of premature peptidyl moieties from peptidyl-tRNA molecules trapped in stalled 50S ribosomal subunits, and thus maintains levels of free tRNAs and 50S ribosomes.</text>
</comment>
<protein>
    <recommendedName>
        <fullName evidence="6 7">Peptidyl-tRNA hydrolase</fullName>
        <shortName evidence="7">Pth</shortName>
        <ecNumber evidence="1 7">3.1.1.29</ecNumber>
    </recommendedName>
</protein>
<dbReference type="Proteomes" id="UP000239867">
    <property type="component" value="Chromosome"/>
</dbReference>
<dbReference type="GO" id="GO:0004045">
    <property type="term" value="F:peptidyl-tRNA hydrolase activity"/>
    <property type="evidence" value="ECO:0007669"/>
    <property type="project" value="UniProtKB-UniRule"/>
</dbReference>
<reference evidence="10" key="2">
    <citation type="journal article" date="2018" name="MBio">
        <title>Insights into the evolution of host association through the isolation and characterization of a novel human periodontal pathobiont, Desulfobulbus oralis.</title>
        <authorList>
            <person name="Cross K.L."/>
            <person name="Chirania P."/>
            <person name="Xiong W."/>
            <person name="Beall C.J."/>
            <person name="Elkins J.G."/>
            <person name="Giannone R.J."/>
            <person name="Griffen A.L."/>
            <person name="Guss A.M."/>
            <person name="Hettich R.L."/>
            <person name="Joshi S.S."/>
            <person name="Mokrzan E.M."/>
            <person name="Martin R.K."/>
            <person name="Zhulin I.B."/>
            <person name="Leys E.J."/>
            <person name="Podar M."/>
        </authorList>
    </citation>
    <scope>NUCLEOTIDE SEQUENCE [LARGE SCALE GENOMIC DNA]</scope>
    <source>
        <strain evidence="10">ORNL</strain>
    </source>
</reference>
<evidence type="ECO:0000256" key="1">
    <source>
        <dbReference type="ARBA" id="ARBA00013260"/>
    </source>
</evidence>
<dbReference type="SUPFAM" id="SSF53178">
    <property type="entry name" value="Peptidyl-tRNA hydrolase-like"/>
    <property type="match status" value="1"/>
</dbReference>
<comment type="function">
    <text evidence="7">Hydrolyzes ribosome-free peptidyl-tRNAs (with 1 or more amino acids incorporated), which drop off the ribosome during protein synthesis, or as a result of ribosome stalling.</text>
</comment>
<dbReference type="PANTHER" id="PTHR17224:SF1">
    <property type="entry name" value="PEPTIDYL-TRNA HYDROLASE"/>
    <property type="match status" value="1"/>
</dbReference>
<sequence length="197" mass="21310">MDKYLVVGLGNPGPGYIHTRHNAGFYFLDAFADAQGWRFAAARMQGEAAQGRLGGAQLCCVKPQTFMNHSGLCVRRYLDYFDIPLARLIVLHDDLDLAAGRIKVMRGGGAGGHNGIRSLIEHLKSRDFARIRIGIGRPPGPGGHDEAGIVDYVLAPLGMAGRRLWDERVPLVNEALELFISQGVDACMNSINGRGAA</sequence>
<evidence type="ECO:0000256" key="9">
    <source>
        <dbReference type="RuleBase" id="RU004320"/>
    </source>
</evidence>
<organism evidence="10 11">
    <name type="scientific">Desulfobulbus oralis</name>
    <dbReference type="NCBI Taxonomy" id="1986146"/>
    <lineage>
        <taxon>Bacteria</taxon>
        <taxon>Pseudomonadati</taxon>
        <taxon>Thermodesulfobacteriota</taxon>
        <taxon>Desulfobulbia</taxon>
        <taxon>Desulfobulbales</taxon>
        <taxon>Desulfobulbaceae</taxon>
        <taxon>Desulfobulbus</taxon>
    </lineage>
</organism>
<feature type="binding site" evidence="7">
    <location>
        <position position="16"/>
    </location>
    <ligand>
        <name>tRNA</name>
        <dbReference type="ChEBI" id="CHEBI:17843"/>
    </ligand>
</feature>
<keyword evidence="2 7" id="KW-0820">tRNA-binding</keyword>
<dbReference type="PROSITE" id="PS01196">
    <property type="entry name" value="PEPT_TRNA_HYDROL_2"/>
    <property type="match status" value="1"/>
</dbReference>
<dbReference type="KEGG" id="deo:CAY53_10995"/>
<dbReference type="GO" id="GO:0005737">
    <property type="term" value="C:cytoplasm"/>
    <property type="evidence" value="ECO:0007669"/>
    <property type="project" value="UniProtKB-SubCell"/>
</dbReference>
<dbReference type="HAMAP" id="MF_00083">
    <property type="entry name" value="Pept_tRNA_hydro_bact"/>
    <property type="match status" value="1"/>
</dbReference>
<accession>A0A2L1GQH6</accession>
<evidence type="ECO:0000256" key="7">
    <source>
        <dbReference type="HAMAP-Rule" id="MF_00083"/>
    </source>
</evidence>
<evidence type="ECO:0000256" key="5">
    <source>
        <dbReference type="ARBA" id="ARBA00038063"/>
    </source>
</evidence>
<evidence type="ECO:0000256" key="8">
    <source>
        <dbReference type="RuleBase" id="RU000673"/>
    </source>
</evidence>
<name>A0A2L1GQH6_9BACT</name>
<dbReference type="InterPro" id="IPR018171">
    <property type="entry name" value="Pept_tRNA_hydro_CS"/>
</dbReference>
<comment type="similarity">
    <text evidence="5 7 9">Belongs to the PTH family.</text>
</comment>
<evidence type="ECO:0000256" key="6">
    <source>
        <dbReference type="ARBA" id="ARBA00050038"/>
    </source>
</evidence>
<dbReference type="InterPro" id="IPR036416">
    <property type="entry name" value="Pept_tRNA_hydro_sf"/>
</dbReference>
<keyword evidence="11" id="KW-1185">Reference proteome</keyword>
<dbReference type="InterPro" id="IPR001328">
    <property type="entry name" value="Pept_tRNA_hydro"/>
</dbReference>
<feature type="site" description="Discriminates between blocked and unblocked aminoacyl-tRNA" evidence="7">
    <location>
        <position position="11"/>
    </location>
</feature>
<dbReference type="GO" id="GO:0006515">
    <property type="term" value="P:protein quality control for misfolded or incompletely synthesized proteins"/>
    <property type="evidence" value="ECO:0007669"/>
    <property type="project" value="UniProtKB-UniRule"/>
</dbReference>
<keyword evidence="7" id="KW-0963">Cytoplasm</keyword>
<proteinExistence type="inferred from homology"/>
<dbReference type="GO" id="GO:0072344">
    <property type="term" value="P:rescue of stalled ribosome"/>
    <property type="evidence" value="ECO:0007669"/>
    <property type="project" value="UniProtKB-UniRule"/>
</dbReference>
<reference evidence="10" key="1">
    <citation type="submission" date="2017-05" db="EMBL/GenBank/DDBJ databases">
        <authorList>
            <person name="Song R."/>
            <person name="Chenine A.L."/>
            <person name="Ruprecht R.M."/>
        </authorList>
    </citation>
    <scope>NUCLEOTIDE SEQUENCE</scope>
    <source>
        <strain evidence="10">ORNL</strain>
    </source>
</reference>
<gene>
    <name evidence="7" type="primary">pth</name>
    <name evidence="10" type="ORF">CAY53_10995</name>
</gene>
<evidence type="ECO:0000256" key="4">
    <source>
        <dbReference type="ARBA" id="ARBA00022884"/>
    </source>
</evidence>
<dbReference type="EC" id="3.1.1.29" evidence="1 7"/>
<feature type="binding site" evidence="7">
    <location>
        <position position="66"/>
    </location>
    <ligand>
        <name>tRNA</name>
        <dbReference type="ChEBI" id="CHEBI:17843"/>
    </ligand>
</feature>
<feature type="active site" description="Proton acceptor" evidence="7">
    <location>
        <position position="21"/>
    </location>
</feature>
<feature type="site" description="Stabilizes the basic form of H active site to accept a proton" evidence="7">
    <location>
        <position position="93"/>
    </location>
</feature>
<dbReference type="PROSITE" id="PS01195">
    <property type="entry name" value="PEPT_TRNA_HYDROL_1"/>
    <property type="match status" value="1"/>
</dbReference>